<reference evidence="2" key="1">
    <citation type="submission" date="2014-09" db="EMBL/GenBank/DDBJ databases">
        <authorList>
            <person name="Magalhaes I.L.F."/>
            <person name="Oliveira U."/>
            <person name="Santos F.R."/>
            <person name="Vidigal T.H.D.A."/>
            <person name="Brescovit A.D."/>
            <person name="Santos A.J."/>
        </authorList>
    </citation>
    <scope>NUCLEOTIDE SEQUENCE</scope>
    <source>
        <tissue evidence="2">Shoot tissue taken approximately 20 cm above the soil surface</tissue>
    </source>
</reference>
<keyword evidence="1" id="KW-0472">Membrane</keyword>
<organism evidence="2">
    <name type="scientific">Arundo donax</name>
    <name type="common">Giant reed</name>
    <name type="synonym">Donax arundinaceus</name>
    <dbReference type="NCBI Taxonomy" id="35708"/>
    <lineage>
        <taxon>Eukaryota</taxon>
        <taxon>Viridiplantae</taxon>
        <taxon>Streptophyta</taxon>
        <taxon>Embryophyta</taxon>
        <taxon>Tracheophyta</taxon>
        <taxon>Spermatophyta</taxon>
        <taxon>Magnoliopsida</taxon>
        <taxon>Liliopsida</taxon>
        <taxon>Poales</taxon>
        <taxon>Poaceae</taxon>
        <taxon>PACMAD clade</taxon>
        <taxon>Arundinoideae</taxon>
        <taxon>Arundineae</taxon>
        <taxon>Arundo</taxon>
    </lineage>
</organism>
<feature type="transmembrane region" description="Helical" evidence="1">
    <location>
        <begin position="54"/>
        <end position="74"/>
    </location>
</feature>
<accession>A0A0A9GC56</accession>
<keyword evidence="1" id="KW-1133">Transmembrane helix</keyword>
<name>A0A0A9GC56_ARUDO</name>
<dbReference type="EMBL" id="GBRH01175251">
    <property type="protein sequence ID" value="JAE22645.1"/>
    <property type="molecule type" value="Transcribed_RNA"/>
</dbReference>
<protein>
    <submittedName>
        <fullName evidence="2">Uncharacterized protein</fullName>
    </submittedName>
</protein>
<dbReference type="AlphaFoldDB" id="A0A0A9GC56"/>
<proteinExistence type="predicted"/>
<evidence type="ECO:0000313" key="2">
    <source>
        <dbReference type="EMBL" id="JAE22645.1"/>
    </source>
</evidence>
<evidence type="ECO:0000256" key="1">
    <source>
        <dbReference type="SAM" id="Phobius"/>
    </source>
</evidence>
<keyword evidence="1" id="KW-0812">Transmembrane</keyword>
<reference evidence="2" key="2">
    <citation type="journal article" date="2015" name="Data Brief">
        <title>Shoot transcriptome of the giant reed, Arundo donax.</title>
        <authorList>
            <person name="Barrero R.A."/>
            <person name="Guerrero F.D."/>
            <person name="Moolhuijzen P."/>
            <person name="Goolsby J.A."/>
            <person name="Tidwell J."/>
            <person name="Bellgard S.E."/>
            <person name="Bellgard M.I."/>
        </authorList>
    </citation>
    <scope>NUCLEOTIDE SEQUENCE</scope>
    <source>
        <tissue evidence="2">Shoot tissue taken approximately 20 cm above the soil surface</tissue>
    </source>
</reference>
<sequence length="105" mass="11881">MAGFSWCRAYAGPLPPSPRRRRAARPRAQAVVTTHAAPDIRAAPMPYVPVPVSFFFNNYFCSFLLLFCELKFIFRIYVPLSFPFYPISSVSLCECAAAEVYFPMS</sequence>